<dbReference type="EMBL" id="LAVV01014171">
    <property type="protein sequence ID" value="KNZ44981.1"/>
    <property type="molecule type" value="Genomic_DNA"/>
</dbReference>
<protein>
    <submittedName>
        <fullName evidence="1">Uncharacterized protein</fullName>
    </submittedName>
</protein>
<evidence type="ECO:0000313" key="2">
    <source>
        <dbReference type="Proteomes" id="UP000037035"/>
    </source>
</evidence>
<dbReference type="VEuPathDB" id="FungiDB:VP01_860g2"/>
<sequence length="73" mass="8430">MSSAAATAETRSYRLAYISSTVSCLAMNHYSQFQNFQEAKLKESWMKQAHARALILSYKRIEHHLKSTQPHFP</sequence>
<keyword evidence="2" id="KW-1185">Reference proteome</keyword>
<reference evidence="1 2" key="1">
    <citation type="submission" date="2015-08" db="EMBL/GenBank/DDBJ databases">
        <title>Next Generation Sequencing and Analysis of the Genome of Puccinia sorghi L Schw, the Causal Agent of Maize Common Rust.</title>
        <authorList>
            <person name="Rochi L."/>
            <person name="Burguener G."/>
            <person name="Darino M."/>
            <person name="Turjanski A."/>
            <person name="Kreff E."/>
            <person name="Dieguez M.J."/>
            <person name="Sacco F."/>
        </authorList>
    </citation>
    <scope>NUCLEOTIDE SEQUENCE [LARGE SCALE GENOMIC DNA]</scope>
    <source>
        <strain evidence="1 2">RO10H11247</strain>
    </source>
</reference>
<gene>
    <name evidence="1" type="ORF">VP01_860g2</name>
</gene>
<proteinExistence type="predicted"/>
<evidence type="ECO:0000313" key="1">
    <source>
        <dbReference type="EMBL" id="KNZ44981.1"/>
    </source>
</evidence>
<organism evidence="1 2">
    <name type="scientific">Puccinia sorghi</name>
    <dbReference type="NCBI Taxonomy" id="27349"/>
    <lineage>
        <taxon>Eukaryota</taxon>
        <taxon>Fungi</taxon>
        <taxon>Dikarya</taxon>
        <taxon>Basidiomycota</taxon>
        <taxon>Pucciniomycotina</taxon>
        <taxon>Pucciniomycetes</taxon>
        <taxon>Pucciniales</taxon>
        <taxon>Pucciniaceae</taxon>
        <taxon>Puccinia</taxon>
    </lineage>
</organism>
<dbReference type="Proteomes" id="UP000037035">
    <property type="component" value="Unassembled WGS sequence"/>
</dbReference>
<name>A0A0L6U901_9BASI</name>
<dbReference type="AlphaFoldDB" id="A0A0L6U901"/>
<accession>A0A0L6U901</accession>
<comment type="caution">
    <text evidence="1">The sequence shown here is derived from an EMBL/GenBank/DDBJ whole genome shotgun (WGS) entry which is preliminary data.</text>
</comment>